<protein>
    <recommendedName>
        <fullName evidence="3">DUF1320 domain-containing protein</fullName>
    </recommendedName>
</protein>
<dbReference type="AlphaFoldDB" id="A0A8J3EC97"/>
<organism evidence="1 2">
    <name type="scientific">Caldovatus sediminis</name>
    <dbReference type="NCBI Taxonomy" id="2041189"/>
    <lineage>
        <taxon>Bacteria</taxon>
        <taxon>Pseudomonadati</taxon>
        <taxon>Pseudomonadota</taxon>
        <taxon>Alphaproteobacteria</taxon>
        <taxon>Acetobacterales</taxon>
        <taxon>Roseomonadaceae</taxon>
        <taxon>Caldovatus</taxon>
    </lineage>
</organism>
<gene>
    <name evidence="1" type="ORF">GCM10010964_18650</name>
</gene>
<dbReference type="InterPro" id="IPR009752">
    <property type="entry name" value="Phage_Mu_GpJ"/>
</dbReference>
<sequence length="144" mass="15137">MPYATVADMLARFGEAELTRLTAAEGALDGGVVTERVETALAEATGLIDSYLRRRWAVPLAAPVPVEIVRACCVLARYDLAHGEQREPSEQMRLARKEVIEWLAALADGAAALDGAVPAAGAAGAGAMASDRARAFSAESLRGW</sequence>
<keyword evidence="2" id="KW-1185">Reference proteome</keyword>
<evidence type="ECO:0000313" key="2">
    <source>
        <dbReference type="Proteomes" id="UP000597507"/>
    </source>
</evidence>
<dbReference type="Pfam" id="PF07030">
    <property type="entry name" value="Phage_Mu_Gp36"/>
    <property type="match status" value="1"/>
</dbReference>
<reference evidence="1 2" key="1">
    <citation type="journal article" date="2014" name="Int. J. Syst. Evol. Microbiol.">
        <title>Complete genome sequence of Corynebacterium casei LMG S-19264T (=DSM 44701T), isolated from a smear-ripened cheese.</title>
        <authorList>
            <consortium name="US DOE Joint Genome Institute (JGI-PGF)"/>
            <person name="Walter F."/>
            <person name="Albersmeier A."/>
            <person name="Kalinowski J."/>
            <person name="Ruckert C."/>
        </authorList>
    </citation>
    <scope>NUCLEOTIDE SEQUENCE [LARGE SCALE GENOMIC DNA]</scope>
    <source>
        <strain evidence="1 2">CGMCC 1.16330</strain>
    </source>
</reference>
<evidence type="ECO:0000313" key="1">
    <source>
        <dbReference type="EMBL" id="GGG30970.1"/>
    </source>
</evidence>
<accession>A0A8J3EC97</accession>
<proteinExistence type="predicted"/>
<dbReference type="RefSeq" id="WP_188899730.1">
    <property type="nucleotide sequence ID" value="NZ_BMKS01000004.1"/>
</dbReference>
<dbReference type="EMBL" id="BMKS01000004">
    <property type="protein sequence ID" value="GGG30970.1"/>
    <property type="molecule type" value="Genomic_DNA"/>
</dbReference>
<comment type="caution">
    <text evidence="1">The sequence shown here is derived from an EMBL/GenBank/DDBJ whole genome shotgun (WGS) entry which is preliminary data.</text>
</comment>
<evidence type="ECO:0008006" key="3">
    <source>
        <dbReference type="Google" id="ProtNLM"/>
    </source>
</evidence>
<dbReference type="Proteomes" id="UP000597507">
    <property type="component" value="Unassembled WGS sequence"/>
</dbReference>
<name>A0A8J3EC97_9PROT</name>